<accession>A0A4Y1RDJ9</accession>
<sequence>EERKMVSRELWPLSWIWLRLMTGLEWCYIEDVMVRLGFAQEWVRRIMDCLSTVSLSVLWHGISFGHFSSQRGLCQGCPLSPYPFLFCAEGFSSLLRFAERNGSLIGVCAGRYALPVTHLLFADDSLLFLEQTPNVCVTLKNIFQVFEKVTSQVEASKEVLIKSVIQAIPSYPMGVFQLPKSLCKELSSLCARFWWGKTHNLGGLGFRDFEQFNKALVAKQGWRLLINANSFVGQVYRGRYFPNGDFLNAPLANSPQLIWRSLIWGWELLAAGLRWRIRDGLSIKLIETLGCLCRPLFDSAGWWNLDLLLQSSGKEE</sequence>
<reference evidence="1" key="1">
    <citation type="journal article" date="2019" name="Science">
        <title>Mutation of a bHLH transcription factor allowed almond domestication.</title>
        <authorList>
            <person name="Sanchez-Perez R."/>
            <person name="Pavan S."/>
            <person name="Mazzeo R."/>
            <person name="Moldovan C."/>
            <person name="Aiese Cigliano R."/>
            <person name="Del Cueto J."/>
            <person name="Ricciardi F."/>
            <person name="Lotti C."/>
            <person name="Ricciardi L."/>
            <person name="Dicenta F."/>
            <person name="Lopez-Marques R.L."/>
            <person name="Lindberg Moller B."/>
        </authorList>
    </citation>
    <scope>NUCLEOTIDE SEQUENCE</scope>
</reference>
<evidence type="ECO:0000313" key="1">
    <source>
        <dbReference type="EMBL" id="BBH01968.1"/>
    </source>
</evidence>
<dbReference type="PANTHER" id="PTHR33116:SF86">
    <property type="entry name" value="REVERSE TRANSCRIPTASE DOMAIN-CONTAINING PROTEIN"/>
    <property type="match status" value="1"/>
</dbReference>
<keyword evidence="1" id="KW-0695">RNA-directed DNA polymerase</keyword>
<dbReference type="PANTHER" id="PTHR33116">
    <property type="entry name" value="REVERSE TRANSCRIPTASE ZINC-BINDING DOMAIN-CONTAINING PROTEIN-RELATED-RELATED"/>
    <property type="match status" value="1"/>
</dbReference>
<keyword evidence="1" id="KW-0808">Transferase</keyword>
<proteinExistence type="predicted"/>
<feature type="non-terminal residue" evidence="1">
    <location>
        <position position="316"/>
    </location>
</feature>
<dbReference type="AlphaFoldDB" id="A0A4Y1RDJ9"/>
<dbReference type="EMBL" id="AP019300">
    <property type="protein sequence ID" value="BBH01968.1"/>
    <property type="molecule type" value="Genomic_DNA"/>
</dbReference>
<keyword evidence="1" id="KW-0548">Nucleotidyltransferase</keyword>
<name>A0A4Y1RDJ9_PRUDU</name>
<dbReference type="GO" id="GO:0003964">
    <property type="term" value="F:RNA-directed DNA polymerase activity"/>
    <property type="evidence" value="ECO:0007669"/>
    <property type="project" value="UniProtKB-KW"/>
</dbReference>
<gene>
    <name evidence="1" type="ORF">Prudu_012394</name>
</gene>
<organism evidence="1">
    <name type="scientific">Prunus dulcis</name>
    <name type="common">Almond</name>
    <name type="synonym">Amygdalus dulcis</name>
    <dbReference type="NCBI Taxonomy" id="3755"/>
    <lineage>
        <taxon>Eukaryota</taxon>
        <taxon>Viridiplantae</taxon>
        <taxon>Streptophyta</taxon>
        <taxon>Embryophyta</taxon>
        <taxon>Tracheophyta</taxon>
        <taxon>Spermatophyta</taxon>
        <taxon>Magnoliopsida</taxon>
        <taxon>eudicotyledons</taxon>
        <taxon>Gunneridae</taxon>
        <taxon>Pentapetalae</taxon>
        <taxon>rosids</taxon>
        <taxon>fabids</taxon>
        <taxon>Rosales</taxon>
        <taxon>Rosaceae</taxon>
        <taxon>Amygdaloideae</taxon>
        <taxon>Amygdaleae</taxon>
        <taxon>Prunus</taxon>
    </lineage>
</organism>
<feature type="non-terminal residue" evidence="1">
    <location>
        <position position="1"/>
    </location>
</feature>
<protein>
    <submittedName>
        <fullName evidence="1">RNA-directed DNA polymerase reverse transcriptase-related family protein</fullName>
    </submittedName>
</protein>